<dbReference type="AlphaFoldDB" id="A0A367CIK5"/>
<dbReference type="EMBL" id="LEPB01000001">
    <property type="protein sequence ID" value="RCA12434.1"/>
    <property type="molecule type" value="Genomic_DNA"/>
</dbReference>
<protein>
    <submittedName>
        <fullName evidence="3">Uncharacterized protein</fullName>
    </submittedName>
</protein>
<dbReference type="Pfam" id="PF05043">
    <property type="entry name" value="Mga"/>
    <property type="match status" value="1"/>
</dbReference>
<evidence type="ECO:0000256" key="1">
    <source>
        <dbReference type="ARBA" id="ARBA00023015"/>
    </source>
</evidence>
<accession>A0A367CIK5</accession>
<gene>
    <name evidence="3" type="ORF">EA71_00642</name>
</gene>
<dbReference type="PANTHER" id="PTHR30185:SF13">
    <property type="entry name" value="LICABCH OPERON REGULATOR-RELATED"/>
    <property type="match status" value="1"/>
</dbReference>
<evidence type="ECO:0000256" key="2">
    <source>
        <dbReference type="ARBA" id="ARBA00023163"/>
    </source>
</evidence>
<dbReference type="InterPro" id="IPR036388">
    <property type="entry name" value="WH-like_DNA-bd_sf"/>
</dbReference>
<proteinExistence type="predicted"/>
<dbReference type="InterPro" id="IPR007737">
    <property type="entry name" value="Mga_HTH"/>
</dbReference>
<dbReference type="STRING" id="53345.LIU_04420"/>
<evidence type="ECO:0000313" key="4">
    <source>
        <dbReference type="Proteomes" id="UP000252797"/>
    </source>
</evidence>
<sequence length="506" mass="59663">MEIFNSFFGSDIKREIELLRFLYKQNRFVSIEEISHVLKMDRRSIQKYYDFLVHSPLLTYEDRENILISKYGLGYKFVGTKKDYKALTKQVLQSNPFFELFETLFLENEINLVKFAYENYVSESTVRKRLYELEKLLDPIGFTLKKNKGYVYLKGNEARIRYFMVTFFWRTFSGLHWPFPNISEEKCTQISRNIYQAAQIEVNEIEIRITTYLLATNVVRYRKGYRIDPDTLRLEPPLTEGDQLLFSQLIGKDTLIFKQLQNELDQHYVFDSTEIDFIYYWLQSSLGSSFSDEQLNDYFPHSFSQSKTTTDLKKLIIAISKDSDLKKLSAEKKQLILRTILTGFLSVELFGDTDHTLTGYDMYDFVSQNFPNLFIQSEKILTTLNIYEEERKRKGLALHVATAWTLIFPPSKFMKPIKIKLETDLPPVLEQNIKERIEAPFKNFYNIDIRSNFNDDEYDLYLSTASLTETLIEHPVLLINAQVTLNDLLMIQKEIEAISQNNMSRI</sequence>
<dbReference type="RefSeq" id="WP_081134001.1">
    <property type="nucleotide sequence ID" value="NZ_CP022930.1"/>
</dbReference>
<keyword evidence="1" id="KW-0805">Transcription regulation</keyword>
<dbReference type="Gene3D" id="1.10.10.10">
    <property type="entry name" value="Winged helix-like DNA-binding domain superfamily/Winged helix DNA-binding domain"/>
    <property type="match status" value="1"/>
</dbReference>
<dbReference type="PANTHER" id="PTHR30185">
    <property type="entry name" value="CRYPTIC BETA-GLUCOSIDE BGL OPERON ANTITERMINATOR"/>
    <property type="match status" value="1"/>
</dbReference>
<comment type="caution">
    <text evidence="3">The sequence shown here is derived from an EMBL/GenBank/DDBJ whole genome shotgun (WGS) entry which is preliminary data.</text>
</comment>
<organism evidence="3 4">
    <name type="scientific">Enterococcus durans</name>
    <dbReference type="NCBI Taxonomy" id="53345"/>
    <lineage>
        <taxon>Bacteria</taxon>
        <taxon>Bacillati</taxon>
        <taxon>Bacillota</taxon>
        <taxon>Bacilli</taxon>
        <taxon>Lactobacillales</taxon>
        <taxon>Enterococcaceae</taxon>
        <taxon>Enterococcus</taxon>
    </lineage>
</organism>
<dbReference type="GeneID" id="56743291"/>
<name>A0A367CIK5_9ENTE</name>
<dbReference type="InterPro" id="IPR050661">
    <property type="entry name" value="BglG_antiterminators"/>
</dbReference>
<dbReference type="Proteomes" id="UP000252797">
    <property type="component" value="Unassembled WGS sequence"/>
</dbReference>
<keyword evidence="2" id="KW-0804">Transcription</keyword>
<reference evidence="3 4" key="1">
    <citation type="submission" date="2015-06" db="EMBL/GenBank/DDBJ databases">
        <title>The Genome Sequence of Enterococcus durans 4EA1.</title>
        <authorList>
            <consortium name="The Broad Institute Genomics Platform"/>
            <consortium name="The Broad Institute Genome Sequencing Center for Infectious Disease"/>
            <person name="Earl A.M."/>
            <person name="Van Tyne D."/>
            <person name="Lebreton F."/>
            <person name="Saavedra J.T."/>
            <person name="Gilmore M.S."/>
            <person name="Manson Mcguire A."/>
            <person name="Clock S."/>
            <person name="Crupain M."/>
            <person name="Rangan U."/>
            <person name="Young S."/>
            <person name="Abouelleil A."/>
            <person name="Cao P."/>
            <person name="Chapman S.B."/>
            <person name="Griggs A."/>
            <person name="Priest M."/>
            <person name="Shea T."/>
            <person name="Wortman J."/>
            <person name="Nusbaum C."/>
            <person name="Birren B."/>
        </authorList>
    </citation>
    <scope>NUCLEOTIDE SEQUENCE [LARGE SCALE GENOMIC DNA]</scope>
    <source>
        <strain evidence="3 4">4EA1</strain>
    </source>
</reference>
<evidence type="ECO:0000313" key="3">
    <source>
        <dbReference type="EMBL" id="RCA12434.1"/>
    </source>
</evidence>
<dbReference type="CDD" id="cd00133">
    <property type="entry name" value="PTS_IIB"/>
    <property type="match status" value="1"/>
</dbReference>